<dbReference type="PANTHER" id="PTHR10465:SF0">
    <property type="entry name" value="SARCALUMENIN"/>
    <property type="match status" value="1"/>
</dbReference>
<dbReference type="Pfam" id="PF00350">
    <property type="entry name" value="Dynamin_N"/>
    <property type="match status" value="2"/>
</dbReference>
<dbReference type="GO" id="GO:0016020">
    <property type="term" value="C:membrane"/>
    <property type="evidence" value="ECO:0007669"/>
    <property type="project" value="UniProtKB-SubCell"/>
</dbReference>
<organism evidence="7 8">
    <name type="scientific">Oceanobacillus zhaokaii</name>
    <dbReference type="NCBI Taxonomy" id="2052660"/>
    <lineage>
        <taxon>Bacteria</taxon>
        <taxon>Bacillati</taxon>
        <taxon>Bacillota</taxon>
        <taxon>Bacilli</taxon>
        <taxon>Bacillales</taxon>
        <taxon>Bacillaceae</taxon>
        <taxon>Oceanobacillus</taxon>
    </lineage>
</organism>
<dbReference type="GO" id="GO:0005525">
    <property type="term" value="F:GTP binding"/>
    <property type="evidence" value="ECO:0007669"/>
    <property type="project" value="UniProtKB-KW"/>
</dbReference>
<accession>A0A345PGT3</accession>
<gene>
    <name evidence="7" type="ORF">CUC15_09855</name>
</gene>
<evidence type="ECO:0000256" key="5">
    <source>
        <dbReference type="ARBA" id="ARBA00023136"/>
    </source>
</evidence>
<keyword evidence="5" id="KW-0472">Membrane</keyword>
<dbReference type="InterPro" id="IPR027417">
    <property type="entry name" value="P-loop_NTPase"/>
</dbReference>
<evidence type="ECO:0000313" key="7">
    <source>
        <dbReference type="EMBL" id="AXI09213.1"/>
    </source>
</evidence>
<evidence type="ECO:0000313" key="8">
    <source>
        <dbReference type="Proteomes" id="UP000253908"/>
    </source>
</evidence>
<proteinExistence type="predicted"/>
<protein>
    <recommendedName>
        <fullName evidence="6">Dynamin N-terminal domain-containing protein</fullName>
    </recommendedName>
</protein>
<dbReference type="EMBL" id="CP024848">
    <property type="protein sequence ID" value="AXI09213.1"/>
    <property type="molecule type" value="Genomic_DNA"/>
</dbReference>
<comment type="subcellular location">
    <subcellularLocation>
        <location evidence="1">Membrane</location>
    </subcellularLocation>
</comment>
<feature type="domain" description="Dynamin N-terminal" evidence="6">
    <location>
        <begin position="53"/>
        <end position="199"/>
    </location>
</feature>
<evidence type="ECO:0000256" key="1">
    <source>
        <dbReference type="ARBA" id="ARBA00004370"/>
    </source>
</evidence>
<keyword evidence="2" id="KW-0547">Nucleotide-binding</keyword>
<dbReference type="SUPFAM" id="SSF52540">
    <property type="entry name" value="P-loop containing nucleoside triphosphate hydrolases"/>
    <property type="match status" value="2"/>
</dbReference>
<dbReference type="InterPro" id="IPR045063">
    <property type="entry name" value="Dynamin_N"/>
</dbReference>
<evidence type="ECO:0000256" key="3">
    <source>
        <dbReference type="ARBA" id="ARBA00022801"/>
    </source>
</evidence>
<evidence type="ECO:0000256" key="4">
    <source>
        <dbReference type="ARBA" id="ARBA00023134"/>
    </source>
</evidence>
<reference evidence="8" key="1">
    <citation type="submission" date="2017-11" db="EMBL/GenBank/DDBJ databases">
        <authorList>
            <person name="Zhu W."/>
        </authorList>
    </citation>
    <scope>NUCLEOTIDE SEQUENCE [LARGE SCALE GENOMIC DNA]</scope>
    <source>
        <strain evidence="8">160</strain>
    </source>
</reference>
<name>A0A345PGT3_9BACI</name>
<feature type="domain" description="Dynamin N-terminal" evidence="6">
    <location>
        <begin position="631"/>
        <end position="855"/>
    </location>
</feature>
<evidence type="ECO:0000259" key="6">
    <source>
        <dbReference type="Pfam" id="PF00350"/>
    </source>
</evidence>
<dbReference type="PANTHER" id="PTHR10465">
    <property type="entry name" value="TRANSMEMBRANE GTPASE FZO1"/>
    <property type="match status" value="1"/>
</dbReference>
<dbReference type="InterPro" id="IPR027094">
    <property type="entry name" value="Mitofusin_fam"/>
</dbReference>
<keyword evidence="3" id="KW-0378">Hydrolase</keyword>
<dbReference type="OrthoDB" id="5477114at2"/>
<evidence type="ECO:0000256" key="2">
    <source>
        <dbReference type="ARBA" id="ARBA00022741"/>
    </source>
</evidence>
<keyword evidence="8" id="KW-1185">Reference proteome</keyword>
<dbReference type="Proteomes" id="UP000253908">
    <property type="component" value="Chromosome"/>
</dbReference>
<sequence>MKTMKLKEELKLHTTLPNLVALYQLMTDNGDQQTAEKILDLYEKLEKKEFTISFSGHFSAGKSSMINALINVDLLAKSPVPTSANIVKISAGDGSARVYFHNNEVIEFKEPYELEIIKAYSTDKETIKKIDIRISDAILPDGVSIIDTPGIDAADDTDRLITEASLHLVDVMFYVMDYNHVQSEVNLQFLKSIQEKGIPFYTIINQIDKHDESELSFRQYVSEIEQTFEQWGLLPKNIYFTSLLDETMQYNQFSTLKHFLYEQMYEEKNRLFQIDQSVHQVVSEHKGFLKQKYEESTNDLYQYTTTQIETSKLGIDSLTKQMNELKQVPLAFEKNFNKELQTTLDNAYIMPASLRDKVQLFLESQQKNFKVGLFSSAKKVTEEKNKRLSDFLTTLQGNIDALIEWKLREKFLKLANQYGIQDSEIQKQIQALTVDYNDADVINIIKPGAKANDDYVLVYTKDVTADIKQKFKEKAKQLLEGIKTNLEDDLRVKIEKVSSQLADHEQALATKAKYDSLQVELHAQYRQIDQQLESPSPSQLAYERLETARDKKLEIIKKVIPRLPNVITVNEAALEERHSIGRKQTNGFKVDSILMNIEKAIQVIEDLPSFASLKKDLINRQNQLTNRTYSIALFGAFSAGKSSFANALLGESVLPVSPNPTTAVVNRIQPVTETSKHGDVIISLKDEASLVNDLRLITKKFSPKATTLEELLDWVKMKQIHQDRKLNKMYQSYLHAILEGYEENKANIGKRLKISLEEFAAYVTDETKACYFEAIDLHYDCSLTRQGIVLVDTPGADSVNARHTNVAFEYIKHADAILYVTYYNHALSRADRDFLLQLGRVKESFELDKMFFIVNASDLAADQKELELVTDYVQEQLLQLGIRLPDLYPVSSKKSLADKQSNKRLNQQMQYFEDHFYQFIHHDLTALTVESARWDITRTYQTMKQTIETLQLDENQKEAYKQHLVEKKDCLASEIASIKAMVNEERLKQKIEKQLYFVIERLSIRFHDMYKEFFNPTTVTDSGRKARVQLRNNLEDLIDYVGNELYKELQAISLRIEQLTKVEVANVYKYITNKGKQADPIFVLPNFSEIDLETPKYELAFSKLDLGIFDGAISTFKSTKAFFEKNEKEQLKEQLFTILLPMVKDYINLNKAIMLEYYVEALNRFVGDIKGDAIDSVTILLNDHLEMMATAMDLSILSEKEKELKAIIEP</sequence>
<dbReference type="GO" id="GO:0003924">
    <property type="term" value="F:GTPase activity"/>
    <property type="evidence" value="ECO:0007669"/>
    <property type="project" value="InterPro"/>
</dbReference>
<keyword evidence="4" id="KW-0342">GTP-binding</keyword>
<dbReference type="AlphaFoldDB" id="A0A345PGT3"/>
<dbReference type="RefSeq" id="WP_114916506.1">
    <property type="nucleotide sequence ID" value="NZ_CP024848.1"/>
</dbReference>
<dbReference type="KEGG" id="ocn:CUC15_09855"/>
<dbReference type="CDD" id="cd09912">
    <property type="entry name" value="DLP_2"/>
    <property type="match status" value="2"/>
</dbReference>
<dbReference type="Gene3D" id="3.40.50.300">
    <property type="entry name" value="P-loop containing nucleotide triphosphate hydrolases"/>
    <property type="match status" value="2"/>
</dbReference>